<keyword evidence="5 12" id="KW-0812">Transmembrane</keyword>
<protein>
    <recommendedName>
        <fullName evidence="12">Innexin</fullName>
    </recommendedName>
</protein>
<evidence type="ECO:0000256" key="8">
    <source>
        <dbReference type="ARBA" id="ARBA00022989"/>
    </source>
</evidence>
<keyword evidence="3 12" id="KW-0813">Transport</keyword>
<dbReference type="PRINTS" id="PR01262">
    <property type="entry name" value="INNEXIN"/>
</dbReference>
<evidence type="ECO:0000256" key="2">
    <source>
        <dbReference type="ARBA" id="ARBA00004651"/>
    </source>
</evidence>
<organism evidence="14 15">
    <name type="scientific">Panagrolaimus davidi</name>
    <dbReference type="NCBI Taxonomy" id="227884"/>
    <lineage>
        <taxon>Eukaryota</taxon>
        <taxon>Metazoa</taxon>
        <taxon>Ecdysozoa</taxon>
        <taxon>Nematoda</taxon>
        <taxon>Chromadorea</taxon>
        <taxon>Rhabditida</taxon>
        <taxon>Tylenchina</taxon>
        <taxon>Panagrolaimomorpha</taxon>
        <taxon>Panagrolaimoidea</taxon>
        <taxon>Panagrolaimidae</taxon>
        <taxon>Panagrolaimus</taxon>
    </lineage>
</organism>
<dbReference type="Proteomes" id="UP000887578">
    <property type="component" value="Unplaced"/>
</dbReference>
<keyword evidence="4" id="KW-1003">Cell membrane</keyword>
<keyword evidence="11 12" id="KW-0407">Ion channel</keyword>
<dbReference type="GO" id="GO:0005243">
    <property type="term" value="F:gap junction channel activity"/>
    <property type="evidence" value="ECO:0007669"/>
    <property type="project" value="TreeGrafter"/>
</dbReference>
<feature type="transmembrane region" description="Helical" evidence="12">
    <location>
        <begin position="271"/>
        <end position="295"/>
    </location>
</feature>
<keyword evidence="10 12" id="KW-0472">Membrane</keyword>
<evidence type="ECO:0000256" key="11">
    <source>
        <dbReference type="ARBA" id="ARBA00023303"/>
    </source>
</evidence>
<keyword evidence="14" id="KW-1185">Reference proteome</keyword>
<sequence>MFTLPFTDFLIPFKRPQSYIEDGIDRLSSWIASSLMLIFCTIATVGLGFGNHFECMLPGNYNEDWQKFMFAYCYVQPQFFAANYDDDGDGGILLPQIYYFPWLPYFFFGHAIGFYLPKNFWKFVAEFVCRLDLESIVKEAKLINDAKKDDDKKKRIAELATYMTTTLKFSSNGDASHYFLLSSTALLFLFKKFLYVFIACAQFYAICFYIGQGNLYWGFEVLSHSIQKVNYLPSKLFPLFTKCRVPLAEDGIYVKKTVSCILGMNVIYEKFYVFTYFMLLGIVAASFLSAVYYTILFITPLRTKFIDNLLIFKDTVPIEHVVIFTHDYLGADGFLSILLIKQNFGDEVAQSILKELWNHTTSFSLSFKKKSSSPKRKKAPVPTTSIPNRYAPIPMLSNNDEY</sequence>
<evidence type="ECO:0000256" key="12">
    <source>
        <dbReference type="RuleBase" id="RU010713"/>
    </source>
</evidence>
<dbReference type="WBParaSite" id="PDA_v2.g16976.t1">
    <property type="protein sequence ID" value="PDA_v2.g16976.t1"/>
    <property type="gene ID" value="PDA_v2.g16976"/>
</dbReference>
<evidence type="ECO:0000256" key="13">
    <source>
        <dbReference type="SAM" id="MobiDB-lite"/>
    </source>
</evidence>
<feature type="transmembrane region" description="Helical" evidence="12">
    <location>
        <begin position="97"/>
        <end position="116"/>
    </location>
</feature>
<feature type="region of interest" description="Disordered" evidence="13">
    <location>
        <begin position="368"/>
        <end position="402"/>
    </location>
</feature>
<evidence type="ECO:0000256" key="6">
    <source>
        <dbReference type="ARBA" id="ARBA00022868"/>
    </source>
</evidence>
<gene>
    <name evidence="12" type="primary">inx</name>
</gene>
<dbReference type="InterPro" id="IPR000990">
    <property type="entry name" value="Innexin"/>
</dbReference>
<evidence type="ECO:0000313" key="14">
    <source>
        <dbReference type="Proteomes" id="UP000887578"/>
    </source>
</evidence>
<keyword evidence="6" id="KW-0303">Gap junction</keyword>
<evidence type="ECO:0000256" key="9">
    <source>
        <dbReference type="ARBA" id="ARBA00023065"/>
    </source>
</evidence>
<keyword evidence="7" id="KW-0965">Cell junction</keyword>
<comment type="function">
    <text evidence="12">Structural component of the gap junctions.</text>
</comment>
<evidence type="ECO:0000256" key="4">
    <source>
        <dbReference type="ARBA" id="ARBA00022475"/>
    </source>
</evidence>
<evidence type="ECO:0000313" key="15">
    <source>
        <dbReference type="WBParaSite" id="PDA_v2.g16976.t1"/>
    </source>
</evidence>
<evidence type="ECO:0000256" key="7">
    <source>
        <dbReference type="ARBA" id="ARBA00022949"/>
    </source>
</evidence>
<comment type="subcellular location">
    <subcellularLocation>
        <location evidence="1">Cell junction</location>
        <location evidence="1">Gap junction</location>
    </subcellularLocation>
    <subcellularLocation>
        <location evidence="2 12">Cell membrane</location>
        <topology evidence="2 12">Multi-pass membrane protein</topology>
    </subcellularLocation>
</comment>
<dbReference type="GO" id="GO:0034220">
    <property type="term" value="P:monoatomic ion transmembrane transport"/>
    <property type="evidence" value="ECO:0007669"/>
    <property type="project" value="UniProtKB-KW"/>
</dbReference>
<comment type="similarity">
    <text evidence="12">Belongs to the pannexin family.</text>
</comment>
<keyword evidence="8 12" id="KW-1133">Transmembrane helix</keyword>
<evidence type="ECO:0000256" key="1">
    <source>
        <dbReference type="ARBA" id="ARBA00004610"/>
    </source>
</evidence>
<dbReference type="GO" id="GO:0005886">
    <property type="term" value="C:plasma membrane"/>
    <property type="evidence" value="ECO:0007669"/>
    <property type="project" value="UniProtKB-SubCell"/>
</dbReference>
<keyword evidence="9 12" id="KW-0406">Ion transport</keyword>
<evidence type="ECO:0000256" key="5">
    <source>
        <dbReference type="ARBA" id="ARBA00022692"/>
    </source>
</evidence>
<dbReference type="PANTHER" id="PTHR11893">
    <property type="entry name" value="INNEXIN"/>
    <property type="match status" value="1"/>
</dbReference>
<reference evidence="15" key="1">
    <citation type="submission" date="2022-11" db="UniProtKB">
        <authorList>
            <consortium name="WormBaseParasite"/>
        </authorList>
    </citation>
    <scope>IDENTIFICATION</scope>
</reference>
<evidence type="ECO:0000256" key="10">
    <source>
        <dbReference type="ARBA" id="ARBA00023136"/>
    </source>
</evidence>
<dbReference type="AlphaFoldDB" id="A0A914PQ60"/>
<feature type="transmembrane region" description="Helical" evidence="12">
    <location>
        <begin position="27"/>
        <end position="49"/>
    </location>
</feature>
<feature type="compositionally biased region" description="Basic residues" evidence="13">
    <location>
        <begin position="368"/>
        <end position="379"/>
    </location>
</feature>
<dbReference type="PANTHER" id="PTHR11893:SF20">
    <property type="entry name" value="INNEXIN-3"/>
    <property type="match status" value="1"/>
</dbReference>
<dbReference type="PROSITE" id="PS51013">
    <property type="entry name" value="PANNEXIN"/>
    <property type="match status" value="1"/>
</dbReference>
<dbReference type="GO" id="GO:0005921">
    <property type="term" value="C:gap junction"/>
    <property type="evidence" value="ECO:0007669"/>
    <property type="project" value="UniProtKB-SubCell"/>
</dbReference>
<evidence type="ECO:0000256" key="3">
    <source>
        <dbReference type="ARBA" id="ARBA00022448"/>
    </source>
</evidence>
<proteinExistence type="inferred from homology"/>
<accession>A0A914PQ60</accession>
<feature type="transmembrane region" description="Helical" evidence="12">
    <location>
        <begin position="193"/>
        <end position="211"/>
    </location>
</feature>
<name>A0A914PQ60_9BILA</name>
<dbReference type="Pfam" id="PF00876">
    <property type="entry name" value="Innexin"/>
    <property type="match status" value="1"/>
</dbReference>